<feature type="domain" description="4Fe-4S ferredoxin-type" evidence="12">
    <location>
        <begin position="203"/>
        <end position="234"/>
    </location>
</feature>
<dbReference type="GO" id="GO:0016020">
    <property type="term" value="C:membrane"/>
    <property type="evidence" value="ECO:0007669"/>
    <property type="project" value="TreeGrafter"/>
</dbReference>
<evidence type="ECO:0000256" key="3">
    <source>
        <dbReference type="ARBA" id="ARBA00004196"/>
    </source>
</evidence>
<reference evidence="13" key="1">
    <citation type="submission" date="2020-07" db="EMBL/GenBank/DDBJ databases">
        <title>Huge and variable diversity of episymbiotic CPR bacteria and DPANN archaea in groundwater ecosystems.</title>
        <authorList>
            <person name="He C.Y."/>
            <person name="Keren R."/>
            <person name="Whittaker M."/>
            <person name="Farag I.F."/>
            <person name="Doudna J."/>
            <person name="Cate J.H.D."/>
            <person name="Banfield J.F."/>
        </authorList>
    </citation>
    <scope>NUCLEOTIDE SEQUENCE</scope>
    <source>
        <strain evidence="13">NC_groundwater_763_Ag_S-0.2um_68_21</strain>
    </source>
</reference>
<comment type="cofactor">
    <cofactor evidence="1">
        <name>[3Fe-4S] cluster</name>
        <dbReference type="ChEBI" id="CHEBI:21137"/>
    </cofactor>
</comment>
<evidence type="ECO:0000256" key="5">
    <source>
        <dbReference type="ARBA" id="ARBA00022485"/>
    </source>
</evidence>
<evidence type="ECO:0000256" key="2">
    <source>
        <dbReference type="ARBA" id="ARBA00001966"/>
    </source>
</evidence>
<keyword evidence="9" id="KW-0408">Iron</keyword>
<dbReference type="Proteomes" id="UP000782312">
    <property type="component" value="Unassembled WGS sequence"/>
</dbReference>
<evidence type="ECO:0000256" key="9">
    <source>
        <dbReference type="ARBA" id="ARBA00023004"/>
    </source>
</evidence>
<keyword evidence="6" id="KW-0479">Metal-binding</keyword>
<dbReference type="Gene3D" id="3.30.70.20">
    <property type="match status" value="3"/>
</dbReference>
<evidence type="ECO:0000256" key="11">
    <source>
        <dbReference type="ARBA" id="ARBA00023291"/>
    </source>
</evidence>
<dbReference type="InterPro" id="IPR017896">
    <property type="entry name" value="4Fe4S_Fe-S-bd"/>
</dbReference>
<keyword evidence="11" id="KW-0003">3Fe-4S</keyword>
<keyword evidence="5" id="KW-0004">4Fe-4S</keyword>
<dbReference type="GO" id="GO:0009061">
    <property type="term" value="P:anaerobic respiration"/>
    <property type="evidence" value="ECO:0007669"/>
    <property type="project" value="TreeGrafter"/>
</dbReference>
<organism evidence="13 14">
    <name type="scientific">Tectimicrobiota bacterium</name>
    <dbReference type="NCBI Taxonomy" id="2528274"/>
    <lineage>
        <taxon>Bacteria</taxon>
        <taxon>Pseudomonadati</taxon>
        <taxon>Nitrospinota/Tectimicrobiota group</taxon>
        <taxon>Candidatus Tectimicrobiota</taxon>
    </lineage>
</organism>
<evidence type="ECO:0000313" key="13">
    <source>
        <dbReference type="EMBL" id="MBI3126945.1"/>
    </source>
</evidence>
<evidence type="ECO:0000256" key="7">
    <source>
        <dbReference type="ARBA" id="ARBA00022737"/>
    </source>
</evidence>
<dbReference type="GO" id="GO:0009055">
    <property type="term" value="F:electron transfer activity"/>
    <property type="evidence" value="ECO:0007669"/>
    <property type="project" value="TreeGrafter"/>
</dbReference>
<feature type="domain" description="4Fe-4S ferredoxin-type" evidence="12">
    <location>
        <begin position="169"/>
        <end position="201"/>
    </location>
</feature>
<sequence length="423" mass="49025">MPQVYNWQLGRKMEYPYEERHPERQFAFVFNINRCIGCQTCSMSCKSTWTFSKGQEYMWWNNVETKPYGGYPQHWDVKILQLLEEANPDGQVWDAGKNGARRPYGAFEGMTIFEAAQRRIGPEGPQRVLGYLPTDEEWRFPNIGEDAPKGQKGAALNFDKEGVRLPEHKSWFFYLQRICNHCTYPACLAACPRKAIYKRPEDGIVLIDQERCRGYRKCVEACPYKKSMFRVTTRTSEKCVGCYPRIEGKEPLAEGRIWETRCMAACVGKIRMQGLVKVDQKTGDWAEDPQNPLYFLVKKEKVALPLYPQFGTEPNGYYIPPRWVPRPYLRQMFGPGADEAVEKYSAPSRELLAVLQLFRAQQAVIFRYDIKPGPKVFETTINGKPWSLYNDTVIGYDDKGQELVRVTVEEPFHKRPEERANSI</sequence>
<proteinExistence type="predicted"/>
<dbReference type="GO" id="GO:0046872">
    <property type="term" value="F:metal ion binding"/>
    <property type="evidence" value="ECO:0007669"/>
    <property type="project" value="UniProtKB-KW"/>
</dbReference>
<dbReference type="GO" id="GO:0030313">
    <property type="term" value="C:cell envelope"/>
    <property type="evidence" value="ECO:0007669"/>
    <property type="project" value="UniProtKB-SubCell"/>
</dbReference>
<evidence type="ECO:0000256" key="8">
    <source>
        <dbReference type="ARBA" id="ARBA00022982"/>
    </source>
</evidence>
<dbReference type="Pfam" id="PF13247">
    <property type="entry name" value="Fer4_11"/>
    <property type="match status" value="1"/>
</dbReference>
<accession>A0A932HWE9</accession>
<feature type="domain" description="4Fe-4S ferredoxin-type" evidence="12">
    <location>
        <begin position="26"/>
        <end position="54"/>
    </location>
</feature>
<dbReference type="SUPFAM" id="SSF54862">
    <property type="entry name" value="4Fe-4S ferredoxins"/>
    <property type="match status" value="1"/>
</dbReference>
<keyword evidence="8" id="KW-0249">Electron transport</keyword>
<keyword evidence="10" id="KW-0411">Iron-sulfur</keyword>
<dbReference type="EMBL" id="JACPUR010000013">
    <property type="protein sequence ID" value="MBI3126945.1"/>
    <property type="molecule type" value="Genomic_DNA"/>
</dbReference>
<gene>
    <name evidence="13" type="ORF">HYZ11_05005</name>
</gene>
<evidence type="ECO:0000313" key="14">
    <source>
        <dbReference type="Proteomes" id="UP000782312"/>
    </source>
</evidence>
<comment type="subcellular location">
    <subcellularLocation>
        <location evidence="3">Cell envelope</location>
    </subcellularLocation>
</comment>
<comment type="cofactor">
    <cofactor evidence="2">
        <name>[4Fe-4S] cluster</name>
        <dbReference type="ChEBI" id="CHEBI:49883"/>
    </cofactor>
</comment>
<dbReference type="GO" id="GO:0051538">
    <property type="term" value="F:3 iron, 4 sulfur cluster binding"/>
    <property type="evidence" value="ECO:0007669"/>
    <property type="project" value="UniProtKB-KW"/>
</dbReference>
<evidence type="ECO:0000256" key="10">
    <source>
        <dbReference type="ARBA" id="ARBA00023014"/>
    </source>
</evidence>
<dbReference type="PANTHER" id="PTHR43518">
    <property type="entry name" value="NITRATE REDUCTASE BETA SUBUNIT"/>
    <property type="match status" value="1"/>
</dbReference>
<evidence type="ECO:0000256" key="4">
    <source>
        <dbReference type="ARBA" id="ARBA00022448"/>
    </source>
</evidence>
<dbReference type="AlphaFoldDB" id="A0A932HWE9"/>
<comment type="caution">
    <text evidence="13">The sequence shown here is derived from an EMBL/GenBank/DDBJ whole genome shotgun (WGS) entry which is preliminary data.</text>
</comment>
<dbReference type="PROSITE" id="PS51379">
    <property type="entry name" value="4FE4S_FER_2"/>
    <property type="match status" value="3"/>
</dbReference>
<evidence type="ECO:0000256" key="6">
    <source>
        <dbReference type="ARBA" id="ARBA00022723"/>
    </source>
</evidence>
<evidence type="ECO:0000256" key="1">
    <source>
        <dbReference type="ARBA" id="ARBA00001927"/>
    </source>
</evidence>
<protein>
    <submittedName>
        <fullName evidence="13">4Fe-4S dicluster domain-containing protein</fullName>
    </submittedName>
</protein>
<name>A0A932HWE9_UNCTE</name>
<keyword evidence="7" id="KW-0677">Repeat</keyword>
<keyword evidence="4" id="KW-0813">Transport</keyword>
<dbReference type="CDD" id="cd10556">
    <property type="entry name" value="SER_beta"/>
    <property type="match status" value="1"/>
</dbReference>
<dbReference type="GO" id="GO:0051539">
    <property type="term" value="F:4 iron, 4 sulfur cluster binding"/>
    <property type="evidence" value="ECO:0007669"/>
    <property type="project" value="UniProtKB-KW"/>
</dbReference>
<dbReference type="PANTHER" id="PTHR43518:SF1">
    <property type="entry name" value="RESPIRATORY NITRATE REDUCTASE 1 BETA CHAIN"/>
    <property type="match status" value="1"/>
</dbReference>
<evidence type="ECO:0000259" key="12">
    <source>
        <dbReference type="PROSITE" id="PS51379"/>
    </source>
</evidence>